<dbReference type="EMBL" id="CADIKB010000032">
    <property type="protein sequence ID" value="CAB3724036.1"/>
    <property type="molecule type" value="Genomic_DNA"/>
</dbReference>
<organism evidence="1 2">
    <name type="scientific">Paraburkholderia phenoliruptrix</name>
    <dbReference type="NCBI Taxonomy" id="252970"/>
    <lineage>
        <taxon>Bacteria</taxon>
        <taxon>Pseudomonadati</taxon>
        <taxon>Pseudomonadota</taxon>
        <taxon>Betaproteobacteria</taxon>
        <taxon>Burkholderiales</taxon>
        <taxon>Burkholderiaceae</taxon>
        <taxon>Paraburkholderia</taxon>
    </lineage>
</organism>
<evidence type="ECO:0000313" key="2">
    <source>
        <dbReference type="Proteomes" id="UP000494249"/>
    </source>
</evidence>
<dbReference type="AlphaFoldDB" id="A0A6J5C3J3"/>
<proteinExistence type="predicted"/>
<dbReference type="RefSeq" id="WP_244142734.1">
    <property type="nucleotide sequence ID" value="NZ_CADFGL010000029.1"/>
</dbReference>
<reference evidence="1 2" key="1">
    <citation type="submission" date="2020-04" db="EMBL/GenBank/DDBJ databases">
        <authorList>
            <person name="De Canck E."/>
        </authorList>
    </citation>
    <scope>NUCLEOTIDE SEQUENCE [LARGE SCALE GENOMIC DNA]</scope>
    <source>
        <strain evidence="1 2">LMG 22037</strain>
    </source>
</reference>
<gene>
    <name evidence="1" type="ORF">LMG22037_05016</name>
</gene>
<evidence type="ECO:0000313" key="1">
    <source>
        <dbReference type="EMBL" id="CAB3724036.1"/>
    </source>
</evidence>
<sequence>MQQLLDQVVAIEYWDRGRVRTAAIGDAPTPETVLQRVLHTHRRRFKALPEAGLPAATGEPIRETSRDTTALATVPHLLIAWLARAGRFANVASATNTLGVGDDAHAVALFLRDRASRSPHTLRAYPTELRRLVVAAR</sequence>
<protein>
    <submittedName>
        <fullName evidence="1">Uncharacterized protein</fullName>
    </submittedName>
</protein>
<name>A0A6J5C3J3_9BURK</name>
<dbReference type="Proteomes" id="UP000494249">
    <property type="component" value="Unassembled WGS sequence"/>
</dbReference>
<accession>A0A6J5C3J3</accession>